<dbReference type="PANTHER" id="PTHR35400">
    <property type="entry name" value="SLR1083 PROTEIN"/>
    <property type="match status" value="1"/>
</dbReference>
<organism evidence="2 3">
    <name type="scientific">Streptomyces carminius</name>
    <dbReference type="NCBI Taxonomy" id="2665496"/>
    <lineage>
        <taxon>Bacteria</taxon>
        <taxon>Bacillati</taxon>
        <taxon>Actinomycetota</taxon>
        <taxon>Actinomycetes</taxon>
        <taxon>Kitasatosporales</taxon>
        <taxon>Streptomycetaceae</taxon>
        <taxon>Streptomyces</taxon>
    </lineage>
</organism>
<accession>A0A2M8LS11</accession>
<dbReference type="CDD" id="cd06260">
    <property type="entry name" value="DUF820-like"/>
    <property type="match status" value="1"/>
</dbReference>
<evidence type="ECO:0000313" key="3">
    <source>
        <dbReference type="Proteomes" id="UP000230407"/>
    </source>
</evidence>
<evidence type="ECO:0000259" key="1">
    <source>
        <dbReference type="Pfam" id="PF05685"/>
    </source>
</evidence>
<gene>
    <name evidence="2" type="ORF">CUT44_26550</name>
</gene>
<dbReference type="RefSeq" id="WP_100204506.1">
    <property type="nucleotide sequence ID" value="NZ_PGGW01000068.1"/>
</dbReference>
<keyword evidence="3" id="KW-1185">Reference proteome</keyword>
<name>A0A2M8LS11_9ACTN</name>
<reference evidence="2 3" key="1">
    <citation type="submission" date="2017-11" db="EMBL/GenBank/DDBJ databases">
        <title>Streptomyces carmine sp. nov., a novel actinomycete isolated from Sophora alopecuroides in Xinjiang, China.</title>
        <authorList>
            <person name="Wang Y."/>
            <person name="Luo X."/>
            <person name="Wan C."/>
            <person name="Zhang L."/>
        </authorList>
    </citation>
    <scope>NUCLEOTIDE SEQUENCE [LARGE SCALE GENOMIC DNA]</scope>
    <source>
        <strain evidence="2 3">TRM SA0054</strain>
    </source>
</reference>
<proteinExistence type="predicted"/>
<keyword evidence="2" id="KW-0255">Endonuclease</keyword>
<sequence length="206" mass="22612">MTADPITGPMNMPQNQDPIDLLIAFEKAADAPIRAEYVEGTMIVPPQPDDHHNDAAAEFYFQLRSAGFPLAGLGSGYRVAGPEGTRSLIVPDFYVRRRRPTELDEAYRRAHRGWYSIELLALAGEITSTNHETDTGPKYRSCAAAGVPVYALIHRQDKKAYAFSDPLPGKDPAGAHYATRVEVDLGRRLPLPAPYPELDTAPLLEG</sequence>
<dbReference type="Pfam" id="PF05685">
    <property type="entry name" value="Uma2"/>
    <property type="match status" value="1"/>
</dbReference>
<dbReference type="EMBL" id="PGGW01000068">
    <property type="protein sequence ID" value="PJE94724.1"/>
    <property type="molecule type" value="Genomic_DNA"/>
</dbReference>
<feature type="domain" description="Putative restriction endonuclease" evidence="1">
    <location>
        <begin position="30"/>
        <end position="193"/>
    </location>
</feature>
<dbReference type="Proteomes" id="UP000230407">
    <property type="component" value="Unassembled WGS sequence"/>
</dbReference>
<keyword evidence="2" id="KW-0378">Hydrolase</keyword>
<dbReference type="PANTHER" id="PTHR35400:SF3">
    <property type="entry name" value="SLL1072 PROTEIN"/>
    <property type="match status" value="1"/>
</dbReference>
<dbReference type="AlphaFoldDB" id="A0A2M8LS11"/>
<dbReference type="SUPFAM" id="SSF52980">
    <property type="entry name" value="Restriction endonuclease-like"/>
    <property type="match status" value="1"/>
</dbReference>
<keyword evidence="2" id="KW-0540">Nuclease</keyword>
<dbReference type="GO" id="GO:0004519">
    <property type="term" value="F:endonuclease activity"/>
    <property type="evidence" value="ECO:0007669"/>
    <property type="project" value="UniProtKB-KW"/>
</dbReference>
<dbReference type="Gene3D" id="3.90.1570.10">
    <property type="entry name" value="tt1808, chain A"/>
    <property type="match status" value="1"/>
</dbReference>
<comment type="caution">
    <text evidence="2">The sequence shown here is derived from an EMBL/GenBank/DDBJ whole genome shotgun (WGS) entry which is preliminary data.</text>
</comment>
<evidence type="ECO:0000313" key="2">
    <source>
        <dbReference type="EMBL" id="PJE94724.1"/>
    </source>
</evidence>
<dbReference type="InterPro" id="IPR008538">
    <property type="entry name" value="Uma2"/>
</dbReference>
<protein>
    <submittedName>
        <fullName evidence="2">Uma2 family endonuclease</fullName>
    </submittedName>
</protein>
<dbReference type="InterPro" id="IPR012296">
    <property type="entry name" value="Nuclease_put_TT1808"/>
</dbReference>
<dbReference type="InterPro" id="IPR011335">
    <property type="entry name" value="Restrct_endonuc-II-like"/>
</dbReference>